<proteinExistence type="predicted"/>
<accession>A0ABY0TQD3</accession>
<dbReference type="EMBL" id="FNKM01000002">
    <property type="protein sequence ID" value="SDR24162.1"/>
    <property type="molecule type" value="Genomic_DNA"/>
</dbReference>
<comment type="caution">
    <text evidence="1">The sequence shown here is derived from an EMBL/GenBank/DDBJ whole genome shotgun (WGS) entry which is preliminary data.</text>
</comment>
<name>A0ABY0TQD3_9PSED</name>
<protein>
    <submittedName>
        <fullName evidence="1">Uncharacterized protein</fullName>
    </submittedName>
</protein>
<sequence>MQVMDAAYASARQGGALLTLTGDEYTRIHTTESESI</sequence>
<gene>
    <name evidence="1" type="ORF">SAMN04490186_4303</name>
</gene>
<evidence type="ECO:0000313" key="1">
    <source>
        <dbReference type="EMBL" id="SDR24162.1"/>
    </source>
</evidence>
<organism evidence="1 2">
    <name type="scientific">Pseudomonas grimontii</name>
    <dbReference type="NCBI Taxonomy" id="129847"/>
    <lineage>
        <taxon>Bacteria</taxon>
        <taxon>Pseudomonadati</taxon>
        <taxon>Pseudomonadota</taxon>
        <taxon>Gammaproteobacteria</taxon>
        <taxon>Pseudomonadales</taxon>
        <taxon>Pseudomonadaceae</taxon>
        <taxon>Pseudomonas</taxon>
    </lineage>
</organism>
<evidence type="ECO:0000313" key="2">
    <source>
        <dbReference type="Proteomes" id="UP000198740"/>
    </source>
</evidence>
<keyword evidence="2" id="KW-1185">Reference proteome</keyword>
<reference evidence="1 2" key="1">
    <citation type="submission" date="2016-10" db="EMBL/GenBank/DDBJ databases">
        <authorList>
            <person name="Varghese N."/>
            <person name="Submissions S."/>
        </authorList>
    </citation>
    <scope>NUCLEOTIDE SEQUENCE [LARGE SCALE GENOMIC DNA]</scope>
    <source>
        <strain evidence="1 2">BS2976</strain>
    </source>
</reference>
<dbReference type="Proteomes" id="UP000198740">
    <property type="component" value="Unassembled WGS sequence"/>
</dbReference>